<dbReference type="AlphaFoldDB" id="A0A926Y4A5"/>
<name>A0A926Y4A5_9BACT</name>
<evidence type="ECO:0000313" key="3">
    <source>
        <dbReference type="EMBL" id="MBD2702995.1"/>
    </source>
</evidence>
<dbReference type="RefSeq" id="WP_190888840.1">
    <property type="nucleotide sequence ID" value="NZ_JACWZY010000018.1"/>
</dbReference>
<dbReference type="GO" id="GO:0005524">
    <property type="term" value="F:ATP binding"/>
    <property type="evidence" value="ECO:0007669"/>
    <property type="project" value="InterPro"/>
</dbReference>
<dbReference type="Gene3D" id="3.40.50.300">
    <property type="entry name" value="P-loop containing nucleotide triphosphate hydrolases"/>
    <property type="match status" value="2"/>
</dbReference>
<comment type="caution">
    <text evidence="3">The sequence shown here is derived from an EMBL/GenBank/DDBJ whole genome shotgun (WGS) entry which is preliminary data.</text>
</comment>
<organism evidence="3 4">
    <name type="scientific">Spirosoma profusum</name>
    <dbReference type="NCBI Taxonomy" id="2771354"/>
    <lineage>
        <taxon>Bacteria</taxon>
        <taxon>Pseudomonadati</taxon>
        <taxon>Bacteroidota</taxon>
        <taxon>Cytophagia</taxon>
        <taxon>Cytophagales</taxon>
        <taxon>Cytophagaceae</taxon>
        <taxon>Spirosoma</taxon>
    </lineage>
</organism>
<gene>
    <name evidence="3" type="ORF">IC229_20280</name>
</gene>
<dbReference type="PANTHER" id="PTHR43581">
    <property type="entry name" value="ATP/GTP PHOSPHATASE"/>
    <property type="match status" value="1"/>
</dbReference>
<sequence length="422" mass="47610">MATENPRVWFKSILLENTRSFGTKQTVNFTDKDGRAARWNVILGDNGTGKTTVLKALVCSVDFPESVLAGYAIIGLYDYFIRDLSLPAAGFISVIERKEGENYTETFTGLDLPGRFESDTISFSVPSYLYDTKEKSQSHQPLVFGYGAARRISSVPTTDNNGLLFETLFNEDADLINAEAWILQAEYVALKETKFDLRFRLVKNILLKIFREEVSQITTNATSGVPKVFFKTHYGNVRFHELSLAYKTLMAWVVDFAKGLFDRYPNSENPLAEPAVCLVDEIDLHLHPKFQRTIIQFLTDTFPNTQFIVTAHSPLIVQSAEDANIILLKREGDETHVADGIDVHSWRIDQILSSDLFGGVSARPPETENRMQRRRALLLKDKRTKKEEQELAQLEEDLGQLTASESKEALKALELIGKALSK</sequence>
<dbReference type="PANTHER" id="PTHR43581:SF2">
    <property type="entry name" value="EXCINUCLEASE ATPASE SUBUNIT"/>
    <property type="match status" value="1"/>
</dbReference>
<dbReference type="GO" id="GO:0016887">
    <property type="term" value="F:ATP hydrolysis activity"/>
    <property type="evidence" value="ECO:0007669"/>
    <property type="project" value="InterPro"/>
</dbReference>
<dbReference type="InterPro" id="IPR027417">
    <property type="entry name" value="P-loop_NTPase"/>
</dbReference>
<feature type="domain" description="ATPase AAA-type core" evidence="2">
    <location>
        <begin position="40"/>
        <end position="317"/>
    </location>
</feature>
<feature type="coiled-coil region" evidence="1">
    <location>
        <begin position="377"/>
        <end position="404"/>
    </location>
</feature>
<dbReference type="Pfam" id="PF13304">
    <property type="entry name" value="AAA_21"/>
    <property type="match status" value="1"/>
</dbReference>
<keyword evidence="1" id="KW-0175">Coiled coil</keyword>
<evidence type="ECO:0000259" key="2">
    <source>
        <dbReference type="Pfam" id="PF13304"/>
    </source>
</evidence>
<dbReference type="InterPro" id="IPR003959">
    <property type="entry name" value="ATPase_AAA_core"/>
</dbReference>
<dbReference type="InterPro" id="IPR051396">
    <property type="entry name" value="Bact_Antivir_Def_Nuclease"/>
</dbReference>
<dbReference type="SUPFAM" id="SSF52540">
    <property type="entry name" value="P-loop containing nucleoside triphosphate hydrolases"/>
    <property type="match status" value="1"/>
</dbReference>
<keyword evidence="4" id="KW-1185">Reference proteome</keyword>
<dbReference type="EMBL" id="JACWZY010000018">
    <property type="protein sequence ID" value="MBD2702995.1"/>
    <property type="molecule type" value="Genomic_DNA"/>
</dbReference>
<evidence type="ECO:0000256" key="1">
    <source>
        <dbReference type="SAM" id="Coils"/>
    </source>
</evidence>
<dbReference type="Proteomes" id="UP000598820">
    <property type="component" value="Unassembled WGS sequence"/>
</dbReference>
<accession>A0A926Y4A5</accession>
<evidence type="ECO:0000313" key="4">
    <source>
        <dbReference type="Proteomes" id="UP000598820"/>
    </source>
</evidence>
<reference evidence="3" key="1">
    <citation type="submission" date="2020-09" db="EMBL/GenBank/DDBJ databases">
        <authorList>
            <person name="Kim M.K."/>
        </authorList>
    </citation>
    <scope>NUCLEOTIDE SEQUENCE</scope>
    <source>
        <strain evidence="3">BT702</strain>
    </source>
</reference>
<proteinExistence type="predicted"/>
<protein>
    <submittedName>
        <fullName evidence="3">AAA family ATPase</fullName>
    </submittedName>
</protein>